<evidence type="ECO:0000313" key="1">
    <source>
        <dbReference type="EMBL" id="TWL23899.1"/>
    </source>
</evidence>
<dbReference type="EMBL" id="NILC01000028">
    <property type="protein sequence ID" value="TWL23899.1"/>
    <property type="molecule type" value="Genomic_DNA"/>
</dbReference>
<gene>
    <name evidence="1" type="ORF">CHCC16736_1607</name>
</gene>
<reference evidence="1 2" key="1">
    <citation type="submission" date="2019-06" db="EMBL/GenBank/DDBJ databases">
        <title>Genome sequence analysis of &gt;100 Bacillus licheniformis strains suggests intrinsic resistance to this species.</title>
        <authorList>
            <person name="Wels M."/>
            <person name="Siezen R.J."/>
            <person name="Johansen E."/>
            <person name="Stuer-Lauridsen B."/>
            <person name="Bjerre K."/>
            <person name="Nielsen B.K.K."/>
        </authorList>
    </citation>
    <scope>NUCLEOTIDE SEQUENCE [LARGE SCALE GENOMIC DNA]</scope>
    <source>
        <strain evidence="1 2">BAC-16736</strain>
    </source>
</reference>
<dbReference type="AlphaFoldDB" id="A0A6C1W8L5"/>
<protein>
    <submittedName>
        <fullName evidence="1">Uncharacterized protein</fullName>
    </submittedName>
</protein>
<accession>A0A6C1W8L5</accession>
<proteinExistence type="predicted"/>
<sequence>MKEEKIFRQIHVPRFVKSHFKSKNRENQKKTEKKLDIPLLLEKSFLKKGNKVVLSN</sequence>
<evidence type="ECO:0000313" key="2">
    <source>
        <dbReference type="Proteomes" id="UP000435910"/>
    </source>
</evidence>
<dbReference type="Proteomes" id="UP000435910">
    <property type="component" value="Unassembled WGS sequence"/>
</dbReference>
<comment type="caution">
    <text evidence="1">The sequence shown here is derived from an EMBL/GenBank/DDBJ whole genome shotgun (WGS) entry which is preliminary data.</text>
</comment>
<name>A0A6C1W8L5_BACLI</name>
<organism evidence="1 2">
    <name type="scientific">Bacillus licheniformis</name>
    <dbReference type="NCBI Taxonomy" id="1402"/>
    <lineage>
        <taxon>Bacteria</taxon>
        <taxon>Bacillati</taxon>
        <taxon>Bacillota</taxon>
        <taxon>Bacilli</taxon>
        <taxon>Bacillales</taxon>
        <taxon>Bacillaceae</taxon>
        <taxon>Bacillus</taxon>
    </lineage>
</organism>